<accession>A0A4S4LYW2</accession>
<feature type="region of interest" description="Disordered" evidence="1">
    <location>
        <begin position="171"/>
        <end position="194"/>
    </location>
</feature>
<comment type="caution">
    <text evidence="2">The sequence shown here is derived from an EMBL/GenBank/DDBJ whole genome shotgun (WGS) entry which is preliminary data.</text>
</comment>
<evidence type="ECO:0000313" key="2">
    <source>
        <dbReference type="EMBL" id="THH17886.1"/>
    </source>
</evidence>
<gene>
    <name evidence="2" type="ORF">EW146_g3027</name>
</gene>
<proteinExistence type="predicted"/>
<name>A0A4S4LYW2_9AGAM</name>
<feature type="region of interest" description="Disordered" evidence="1">
    <location>
        <begin position="70"/>
        <end position="104"/>
    </location>
</feature>
<feature type="compositionally biased region" description="Basic and acidic residues" evidence="1">
    <location>
        <begin position="185"/>
        <end position="194"/>
    </location>
</feature>
<organism evidence="2 3">
    <name type="scientific">Bondarzewia mesenterica</name>
    <dbReference type="NCBI Taxonomy" id="1095465"/>
    <lineage>
        <taxon>Eukaryota</taxon>
        <taxon>Fungi</taxon>
        <taxon>Dikarya</taxon>
        <taxon>Basidiomycota</taxon>
        <taxon>Agaricomycotina</taxon>
        <taxon>Agaricomycetes</taxon>
        <taxon>Russulales</taxon>
        <taxon>Bondarzewiaceae</taxon>
        <taxon>Bondarzewia</taxon>
    </lineage>
</organism>
<dbReference type="AlphaFoldDB" id="A0A4S4LYW2"/>
<evidence type="ECO:0008006" key="4">
    <source>
        <dbReference type="Google" id="ProtNLM"/>
    </source>
</evidence>
<feature type="region of interest" description="Disordered" evidence="1">
    <location>
        <begin position="118"/>
        <end position="151"/>
    </location>
</feature>
<evidence type="ECO:0000256" key="1">
    <source>
        <dbReference type="SAM" id="MobiDB-lite"/>
    </source>
</evidence>
<feature type="compositionally biased region" description="Pro residues" evidence="1">
    <location>
        <begin position="139"/>
        <end position="148"/>
    </location>
</feature>
<reference evidence="2 3" key="1">
    <citation type="submission" date="2019-02" db="EMBL/GenBank/DDBJ databases">
        <title>Genome sequencing of the rare red list fungi Bondarzewia mesenterica.</title>
        <authorList>
            <person name="Buettner E."/>
            <person name="Kellner H."/>
        </authorList>
    </citation>
    <scope>NUCLEOTIDE SEQUENCE [LARGE SCALE GENOMIC DNA]</scope>
    <source>
        <strain evidence="2 3">DSM 108281</strain>
    </source>
</reference>
<sequence>MQLRIEHVVRALLRNLTGEDVDEEENKQQLQELDELFVSNAKSIKEMRAVVTSLCNPAFPLDAEFKEKPGLGIEPGRTPNAITRRRTHLPSPAPLASFKRSRSAQIPHVQPIFSSIQRYHSAPSHPRNYKDVDSRDTPTPSPAHSPQPRPHHALVTRLTSGFRLHRVLNSPDHSSFRRSRSLASDYDRSKRDHSDISKVMASSLDRSLSAPPRSHRAVVSGSLHPGQNFHLQTHLCSPIDFPAHIIWPVELAQNDGISKKPNLSSEPPQAFRILSQLNAHFEMLKSTFSIPPKVDVGDTELYPLRRVRIFKGSDPLEAVRLPYTARNAPIHKYFEDLRATLGKVGLVECVDDTAAHDLKKSVMKNIVQEIEGVKYWVEQLCMVVE</sequence>
<dbReference type="Proteomes" id="UP000310158">
    <property type="component" value="Unassembled WGS sequence"/>
</dbReference>
<dbReference type="EMBL" id="SGPL01000094">
    <property type="protein sequence ID" value="THH17886.1"/>
    <property type="molecule type" value="Genomic_DNA"/>
</dbReference>
<protein>
    <recommendedName>
        <fullName evidence="4">BAG domain-containing protein</fullName>
    </recommendedName>
</protein>
<keyword evidence="3" id="KW-1185">Reference proteome</keyword>
<evidence type="ECO:0000313" key="3">
    <source>
        <dbReference type="Proteomes" id="UP000310158"/>
    </source>
</evidence>